<dbReference type="HAMAP" id="MF_01186">
    <property type="entry name" value="LPS_assembly_LptE"/>
    <property type="match status" value="1"/>
</dbReference>
<dbReference type="PANTHER" id="PTHR38098">
    <property type="entry name" value="LPS-ASSEMBLY LIPOPROTEIN LPTE"/>
    <property type="match status" value="1"/>
</dbReference>
<accession>A0A0X8XAZ3</accession>
<organism evidence="7 8">
    <name type="scientific">Halorhodospira halochloris</name>
    <name type="common">Ectothiorhodospira halochloris</name>
    <dbReference type="NCBI Taxonomy" id="1052"/>
    <lineage>
        <taxon>Bacteria</taxon>
        <taxon>Pseudomonadati</taxon>
        <taxon>Pseudomonadota</taxon>
        <taxon>Gammaproteobacteria</taxon>
        <taxon>Chromatiales</taxon>
        <taxon>Ectothiorhodospiraceae</taxon>
        <taxon>Halorhodospira</taxon>
    </lineage>
</organism>
<dbReference type="GO" id="GO:0001530">
    <property type="term" value="F:lipopolysaccharide binding"/>
    <property type="evidence" value="ECO:0007669"/>
    <property type="project" value="TreeGrafter"/>
</dbReference>
<reference evidence="7" key="1">
    <citation type="submission" date="2016-02" db="EMBL/GenBank/DDBJ databases">
        <title>Halorhodospira halochloris DSM-1059 complete genome, version 2.</title>
        <authorList>
            <person name="Tsukatani Y."/>
        </authorList>
    </citation>
    <scope>NUCLEOTIDE SEQUENCE</scope>
    <source>
        <strain evidence="7">DSM 1059</strain>
    </source>
</reference>
<comment type="function">
    <text evidence="6">Together with LptD, is involved in the assembly of lipopolysaccharide (LPS) at the surface of the outer membrane. Required for the proper assembly of LptD. Binds LPS and may serve as the LPS recognition site at the outer membrane.</text>
</comment>
<dbReference type="PANTHER" id="PTHR38098:SF1">
    <property type="entry name" value="LPS-ASSEMBLY LIPOPROTEIN LPTE"/>
    <property type="match status" value="1"/>
</dbReference>
<dbReference type="Pfam" id="PF04390">
    <property type="entry name" value="LptE"/>
    <property type="match status" value="1"/>
</dbReference>
<evidence type="ECO:0000313" key="7">
    <source>
        <dbReference type="EMBL" id="BAU58564.1"/>
    </source>
</evidence>
<dbReference type="GO" id="GO:1990351">
    <property type="term" value="C:transporter complex"/>
    <property type="evidence" value="ECO:0007669"/>
    <property type="project" value="TreeGrafter"/>
</dbReference>
<keyword evidence="3" id="KW-0564">Palmitate</keyword>
<name>A0A0X8XAZ3_HALHR</name>
<dbReference type="Gene3D" id="3.30.160.150">
    <property type="entry name" value="Lipoprotein like domain"/>
    <property type="match status" value="1"/>
</dbReference>
<dbReference type="EMBL" id="AP017372">
    <property type="protein sequence ID" value="BAU58564.1"/>
    <property type="molecule type" value="Genomic_DNA"/>
</dbReference>
<keyword evidence="8" id="KW-1185">Reference proteome</keyword>
<sequence>MVLLGLVVSACGWQLRGSPGGISLAGQGLYVIDDIGSSDLRRAVRRGIEGAGGRQVESRNEADLVVILHTRSSDRETAAVGVGGDAEEYRLEYRVSYSVEDSAGDVLIDRQAANAMRTFAEVEGGADQRRRREDDIEEELRDEVARMIMLRLQVI</sequence>
<dbReference type="InterPro" id="IPR007485">
    <property type="entry name" value="LPS_assembly_LptE"/>
</dbReference>
<dbReference type="GO" id="GO:0009279">
    <property type="term" value="C:cell outer membrane"/>
    <property type="evidence" value="ECO:0007669"/>
    <property type="project" value="UniProtKB-UniRule"/>
</dbReference>
<dbReference type="GO" id="GO:0043165">
    <property type="term" value="P:Gram-negative-bacterium-type cell outer membrane assembly"/>
    <property type="evidence" value="ECO:0007669"/>
    <property type="project" value="UniProtKB-UniRule"/>
</dbReference>
<evidence type="ECO:0000256" key="6">
    <source>
        <dbReference type="HAMAP-Rule" id="MF_01186"/>
    </source>
</evidence>
<evidence type="ECO:0000313" key="8">
    <source>
        <dbReference type="Proteomes" id="UP000218890"/>
    </source>
</evidence>
<dbReference type="Proteomes" id="UP000218890">
    <property type="component" value="Chromosome"/>
</dbReference>
<keyword evidence="2 6" id="KW-0472">Membrane</keyword>
<evidence type="ECO:0000256" key="3">
    <source>
        <dbReference type="ARBA" id="ARBA00023139"/>
    </source>
</evidence>
<dbReference type="KEGG" id="hhk:HH1059_18760"/>
<evidence type="ECO:0000256" key="1">
    <source>
        <dbReference type="ARBA" id="ARBA00022729"/>
    </source>
</evidence>
<dbReference type="AlphaFoldDB" id="A0A0X8XAZ3"/>
<evidence type="ECO:0000256" key="2">
    <source>
        <dbReference type="ARBA" id="ARBA00023136"/>
    </source>
</evidence>
<comment type="subunit">
    <text evidence="6">Component of the lipopolysaccharide transport and assembly complex. Interacts with LptD.</text>
</comment>
<keyword evidence="1" id="KW-0732">Signal</keyword>
<gene>
    <name evidence="6" type="primary">lptE</name>
    <name evidence="7" type="ORF">HH1059_18760</name>
</gene>
<proteinExistence type="inferred from homology"/>
<keyword evidence="4 6" id="KW-0998">Cell outer membrane</keyword>
<evidence type="ECO:0000256" key="4">
    <source>
        <dbReference type="ARBA" id="ARBA00023237"/>
    </source>
</evidence>
<keyword evidence="5 7" id="KW-0449">Lipoprotein</keyword>
<evidence type="ECO:0000256" key="5">
    <source>
        <dbReference type="ARBA" id="ARBA00023288"/>
    </source>
</evidence>
<dbReference type="GO" id="GO:0015920">
    <property type="term" value="P:lipopolysaccharide transport"/>
    <property type="evidence" value="ECO:0007669"/>
    <property type="project" value="TreeGrafter"/>
</dbReference>
<comment type="similarity">
    <text evidence="6">Belongs to the LptE lipoprotein family.</text>
</comment>
<protein>
    <recommendedName>
        <fullName evidence="6">LPS-assembly lipoprotein LptE</fullName>
    </recommendedName>
</protein>